<dbReference type="EMBL" id="HBNS01027731">
    <property type="protein sequence ID" value="CAE4620365.1"/>
    <property type="molecule type" value="Transcribed_RNA"/>
</dbReference>
<feature type="compositionally biased region" description="Polar residues" evidence="1">
    <location>
        <begin position="328"/>
        <end position="340"/>
    </location>
</feature>
<dbReference type="AlphaFoldDB" id="A0A7S4RNY0"/>
<evidence type="ECO:0000259" key="3">
    <source>
        <dbReference type="PROSITE" id="PS50127"/>
    </source>
</evidence>
<organism evidence="4">
    <name type="scientific">Ditylum brightwellii</name>
    <dbReference type="NCBI Taxonomy" id="49249"/>
    <lineage>
        <taxon>Eukaryota</taxon>
        <taxon>Sar</taxon>
        <taxon>Stramenopiles</taxon>
        <taxon>Ochrophyta</taxon>
        <taxon>Bacillariophyta</taxon>
        <taxon>Mediophyceae</taxon>
        <taxon>Lithodesmiophycidae</taxon>
        <taxon>Lithodesmiales</taxon>
        <taxon>Lithodesmiaceae</taxon>
        <taxon>Ditylum</taxon>
    </lineage>
</organism>
<keyword evidence="2" id="KW-0732">Signal</keyword>
<feature type="domain" description="UBC core" evidence="3">
    <location>
        <begin position="205"/>
        <end position="348"/>
    </location>
</feature>
<dbReference type="PANTHER" id="PTHR24067">
    <property type="entry name" value="UBIQUITIN-CONJUGATING ENZYME E2"/>
    <property type="match status" value="1"/>
</dbReference>
<feature type="region of interest" description="Disordered" evidence="1">
    <location>
        <begin position="151"/>
        <end position="202"/>
    </location>
</feature>
<dbReference type="SMART" id="SM00212">
    <property type="entry name" value="UBCc"/>
    <property type="match status" value="1"/>
</dbReference>
<dbReference type="Gene3D" id="3.10.110.10">
    <property type="entry name" value="Ubiquitin Conjugating Enzyme"/>
    <property type="match status" value="1"/>
</dbReference>
<evidence type="ECO:0000256" key="1">
    <source>
        <dbReference type="SAM" id="MobiDB-lite"/>
    </source>
</evidence>
<feature type="compositionally biased region" description="Low complexity" evidence="1">
    <location>
        <begin position="175"/>
        <end position="191"/>
    </location>
</feature>
<feature type="compositionally biased region" description="Basic and acidic residues" evidence="1">
    <location>
        <begin position="163"/>
        <end position="173"/>
    </location>
</feature>
<feature type="compositionally biased region" description="Basic residues" evidence="1">
    <location>
        <begin position="153"/>
        <end position="162"/>
    </location>
</feature>
<name>A0A7S4RNY0_9STRA</name>
<dbReference type="Pfam" id="PF00179">
    <property type="entry name" value="UQ_con"/>
    <property type="match status" value="1"/>
</dbReference>
<dbReference type="InterPro" id="IPR000608">
    <property type="entry name" value="UBC"/>
</dbReference>
<accession>A0A7S4RNY0</accession>
<proteinExistence type="predicted"/>
<evidence type="ECO:0000256" key="2">
    <source>
        <dbReference type="SAM" id="SignalP"/>
    </source>
</evidence>
<reference evidence="4" key="1">
    <citation type="submission" date="2021-01" db="EMBL/GenBank/DDBJ databases">
        <authorList>
            <person name="Corre E."/>
            <person name="Pelletier E."/>
            <person name="Niang G."/>
            <person name="Scheremetjew M."/>
            <person name="Finn R."/>
            <person name="Kale V."/>
            <person name="Holt S."/>
            <person name="Cochrane G."/>
            <person name="Meng A."/>
            <person name="Brown T."/>
            <person name="Cohen L."/>
        </authorList>
    </citation>
    <scope>NUCLEOTIDE SEQUENCE</scope>
    <source>
        <strain evidence="4">GSO104</strain>
    </source>
</reference>
<protein>
    <recommendedName>
        <fullName evidence="3">UBC core domain-containing protein</fullName>
    </recommendedName>
</protein>
<dbReference type="InterPro" id="IPR050113">
    <property type="entry name" value="Ub_conjugating_enzyme"/>
</dbReference>
<sequence>MRSIYLSLSFIIMVAASAASAASSSFSAGGNEVNLHDFHHRYQRIIEKDNDKNSGARANSFSAPTETSSLIRAGEISSSTSSILSLPRGGSSLIQGEETSNVVLIKLRNMIRSILQISERKNPTIANYFKKLIQTFESIIGVRLLPVVEKKKAAQKKKKKRSKVTDNEEEKVSPKTKTTSTSTSTKAKPSPEAQKHLSAKLKSNSPNYRIQKELRAFLTSPPPNLSVAVGKNIRVWIVTITGASNTIYEGEKYRLRMSFPSNYPTSPPSVYFLPPTPKHEHVYTNGDICLSLLGKDWRPTMTGQSLAVSILSLLSSAREKSLPMDNAAHSQNKPGGNQDNWIYHDDNC</sequence>
<feature type="chain" id="PRO_5030537966" description="UBC core domain-containing protein" evidence="2">
    <location>
        <begin position="22"/>
        <end position="348"/>
    </location>
</feature>
<feature type="signal peptide" evidence="2">
    <location>
        <begin position="1"/>
        <end position="21"/>
    </location>
</feature>
<dbReference type="InterPro" id="IPR016135">
    <property type="entry name" value="UBQ-conjugating_enzyme/RWD"/>
</dbReference>
<dbReference type="SUPFAM" id="SSF54495">
    <property type="entry name" value="UBC-like"/>
    <property type="match status" value="1"/>
</dbReference>
<dbReference type="CDD" id="cd23808">
    <property type="entry name" value="UBCc_UBE2W"/>
    <property type="match status" value="1"/>
</dbReference>
<feature type="region of interest" description="Disordered" evidence="1">
    <location>
        <begin position="325"/>
        <end position="348"/>
    </location>
</feature>
<gene>
    <name evidence="4" type="ORF">DBRI00130_LOCUS21810</name>
</gene>
<evidence type="ECO:0000313" key="4">
    <source>
        <dbReference type="EMBL" id="CAE4620365.1"/>
    </source>
</evidence>
<dbReference type="PROSITE" id="PS50127">
    <property type="entry name" value="UBC_2"/>
    <property type="match status" value="1"/>
</dbReference>